<accession>A0A7E4ZV72</accession>
<evidence type="ECO:0000256" key="7">
    <source>
        <dbReference type="SAM" id="MobiDB-lite"/>
    </source>
</evidence>
<evidence type="ECO:0000256" key="5">
    <source>
        <dbReference type="ARBA" id="ARBA00023136"/>
    </source>
</evidence>
<evidence type="ECO:0000313" key="9">
    <source>
        <dbReference type="Proteomes" id="UP000492821"/>
    </source>
</evidence>
<sequence>MSVVSAPSSSSYRNQHRSRATPYRPPAPSGNNAFSRLRYDQDRGQLLPHSKSFDKNASYRERDRDQDDRGSVWDGNDNSTVVSGCTSVCSYSALVTQQKRLEQERKAAREASLKPSTSGHCCCLPSCAALCKLNYAAIASLLVILAVPVMILFPFIGPKFGFDWPGITVDSNSECYLIVIGFGWIIHVIAAYRVHSRKACAKYPRIVVSRTVFTLGIIFALTCFGLFYIAIDVMPRNPNYQYILLHALLLLILSFLIHTLLYLYEIRQPYPHVTVYITRDPDGETHAISIQKGPIQEACTEILSKYASTFSGFNPYKFRAKKEGVGAFKLHNGMNPVVTGFKVYAIEDFDGSGASEQNGVISVANAKTLIQAAVRRGRRDRTDNFHQIMDFQKKVEKKKSDLVMATEEAFAHVNAINANNAKFNVKPMDPGETAKLILGVIGRPLLKYLKLTQQHNFYLLPNIEDHLRECLRYGFTADTFLQQYFGQRVPVEEPRSKSKWSILSGLHPTNTIDHGHQFVLRCLDNDLNNNIRLLCRVEANPVFNIVQERHRNAFYTYNFSNAHGSDPDSPV</sequence>
<name>A0A7E4ZV72_PANRE</name>
<evidence type="ECO:0000256" key="4">
    <source>
        <dbReference type="ARBA" id="ARBA00022989"/>
    </source>
</evidence>
<feature type="compositionally biased region" description="Basic and acidic residues" evidence="7">
    <location>
        <begin position="51"/>
        <end position="71"/>
    </location>
</feature>
<evidence type="ECO:0000256" key="8">
    <source>
        <dbReference type="SAM" id="Phobius"/>
    </source>
</evidence>
<dbReference type="GO" id="GO:0005886">
    <property type="term" value="C:plasma membrane"/>
    <property type="evidence" value="ECO:0007669"/>
    <property type="project" value="UniProtKB-SubCell"/>
</dbReference>
<keyword evidence="3 8" id="KW-0812">Transmembrane</keyword>
<dbReference type="PANTHER" id="PTHR20886">
    <property type="entry name" value="VANG-LIKE PROTEIN"/>
    <property type="match status" value="1"/>
</dbReference>
<keyword evidence="9" id="KW-1185">Reference proteome</keyword>
<proteinExistence type="inferred from homology"/>
<protein>
    <submittedName>
        <fullName evidence="10">RGS domain-containing protein</fullName>
    </submittedName>
</protein>
<feature type="transmembrane region" description="Helical" evidence="8">
    <location>
        <begin position="243"/>
        <end position="264"/>
    </location>
</feature>
<dbReference type="InterPro" id="IPR009539">
    <property type="entry name" value="VANGL"/>
</dbReference>
<dbReference type="WBParaSite" id="Pan_g19213.t1">
    <property type="protein sequence ID" value="Pan_g19213.t1"/>
    <property type="gene ID" value="Pan_g19213"/>
</dbReference>
<reference evidence="10" key="2">
    <citation type="submission" date="2020-10" db="UniProtKB">
        <authorList>
            <consortium name="WormBaseParasite"/>
        </authorList>
    </citation>
    <scope>IDENTIFICATION</scope>
</reference>
<evidence type="ECO:0000256" key="6">
    <source>
        <dbReference type="ARBA" id="ARBA00025718"/>
    </source>
</evidence>
<comment type="subcellular location">
    <subcellularLocation>
        <location evidence="1">Cell membrane</location>
        <topology evidence="1">Multi-pass membrane protein</topology>
    </subcellularLocation>
</comment>
<reference evidence="9" key="1">
    <citation type="journal article" date="2013" name="Genetics">
        <title>The draft genome and transcriptome of Panagrellus redivivus are shaped by the harsh demands of a free-living lifestyle.</title>
        <authorList>
            <person name="Srinivasan J."/>
            <person name="Dillman A.R."/>
            <person name="Macchietto M.G."/>
            <person name="Heikkinen L."/>
            <person name="Lakso M."/>
            <person name="Fracchia K.M."/>
            <person name="Antoshechkin I."/>
            <person name="Mortazavi A."/>
            <person name="Wong G."/>
            <person name="Sternberg P.W."/>
        </authorList>
    </citation>
    <scope>NUCLEOTIDE SEQUENCE [LARGE SCALE GENOMIC DNA]</scope>
    <source>
        <strain evidence="9">MT8872</strain>
    </source>
</reference>
<feature type="transmembrane region" description="Helical" evidence="8">
    <location>
        <begin position="176"/>
        <end position="195"/>
    </location>
</feature>
<evidence type="ECO:0000256" key="2">
    <source>
        <dbReference type="ARBA" id="ARBA00022475"/>
    </source>
</evidence>
<evidence type="ECO:0000313" key="10">
    <source>
        <dbReference type="WBParaSite" id="Pan_g19213.t1"/>
    </source>
</evidence>
<dbReference type="Pfam" id="PF06638">
    <property type="entry name" value="Strabismus"/>
    <property type="match status" value="1"/>
</dbReference>
<keyword evidence="4 8" id="KW-1133">Transmembrane helix</keyword>
<comment type="similarity">
    <text evidence="6">Belongs to the Vang family.</text>
</comment>
<dbReference type="Proteomes" id="UP000492821">
    <property type="component" value="Unassembled WGS sequence"/>
</dbReference>
<keyword evidence="5 8" id="KW-0472">Membrane</keyword>
<feature type="transmembrane region" description="Helical" evidence="8">
    <location>
        <begin position="135"/>
        <end position="156"/>
    </location>
</feature>
<feature type="transmembrane region" description="Helical" evidence="8">
    <location>
        <begin position="207"/>
        <end position="231"/>
    </location>
</feature>
<dbReference type="AlphaFoldDB" id="A0A7E4ZV72"/>
<feature type="region of interest" description="Disordered" evidence="7">
    <location>
        <begin position="1"/>
        <end position="75"/>
    </location>
</feature>
<evidence type="ECO:0000256" key="1">
    <source>
        <dbReference type="ARBA" id="ARBA00004651"/>
    </source>
</evidence>
<organism evidence="9 10">
    <name type="scientific">Panagrellus redivivus</name>
    <name type="common">Microworm</name>
    <dbReference type="NCBI Taxonomy" id="6233"/>
    <lineage>
        <taxon>Eukaryota</taxon>
        <taxon>Metazoa</taxon>
        <taxon>Ecdysozoa</taxon>
        <taxon>Nematoda</taxon>
        <taxon>Chromadorea</taxon>
        <taxon>Rhabditida</taxon>
        <taxon>Tylenchina</taxon>
        <taxon>Panagrolaimomorpha</taxon>
        <taxon>Panagrolaimoidea</taxon>
        <taxon>Panagrolaimidae</taxon>
        <taxon>Panagrellus</taxon>
    </lineage>
</organism>
<evidence type="ECO:0000256" key="3">
    <source>
        <dbReference type="ARBA" id="ARBA00022692"/>
    </source>
</evidence>
<feature type="compositionally biased region" description="Low complexity" evidence="7">
    <location>
        <begin position="1"/>
        <end position="11"/>
    </location>
</feature>
<keyword evidence="2" id="KW-1003">Cell membrane</keyword>